<gene>
    <name evidence="2" type="ORF">APX70_05223</name>
</gene>
<dbReference type="Proteomes" id="UP000282378">
    <property type="component" value="Unassembled WGS sequence"/>
</dbReference>
<keyword evidence="2" id="KW-0808">Transferase</keyword>
<name>A0A3M2TJL4_PSEYM</name>
<keyword evidence="2" id="KW-0418">Kinase</keyword>
<organism evidence="2 3">
    <name type="scientific">Pseudomonas syringae pv. maculicola</name>
    <dbReference type="NCBI Taxonomy" id="59511"/>
    <lineage>
        <taxon>Bacteria</taxon>
        <taxon>Pseudomonadati</taxon>
        <taxon>Pseudomonadota</taxon>
        <taxon>Gammaproteobacteria</taxon>
        <taxon>Pseudomonadales</taxon>
        <taxon>Pseudomonadaceae</taxon>
        <taxon>Pseudomonas</taxon>
    </lineage>
</organism>
<keyword evidence="1" id="KW-0472">Membrane</keyword>
<feature type="non-terminal residue" evidence="2">
    <location>
        <position position="83"/>
    </location>
</feature>
<protein>
    <submittedName>
        <fullName evidence="2">Sensor histidine kinase</fullName>
    </submittedName>
</protein>
<feature type="non-terminal residue" evidence="2">
    <location>
        <position position="1"/>
    </location>
</feature>
<proteinExistence type="predicted"/>
<reference evidence="2 3" key="1">
    <citation type="submission" date="2018-08" db="EMBL/GenBank/DDBJ databases">
        <title>Recombination of ecologically and evolutionarily significant loci maintains genetic cohesion in the Pseudomonas syringae species complex.</title>
        <authorList>
            <person name="Dillon M."/>
            <person name="Thakur S."/>
            <person name="Almeida R.N.D."/>
            <person name="Weir B.S."/>
            <person name="Guttman D.S."/>
        </authorList>
    </citation>
    <scope>NUCLEOTIDE SEQUENCE [LARGE SCALE GENOMIC DNA]</scope>
    <source>
        <strain evidence="2 3">88_10</strain>
    </source>
</reference>
<evidence type="ECO:0000313" key="2">
    <source>
        <dbReference type="EMBL" id="RML14935.1"/>
    </source>
</evidence>
<dbReference type="EMBL" id="RBNL01005158">
    <property type="protein sequence ID" value="RML14935.1"/>
    <property type="molecule type" value="Genomic_DNA"/>
</dbReference>
<evidence type="ECO:0000256" key="1">
    <source>
        <dbReference type="SAM" id="Phobius"/>
    </source>
</evidence>
<dbReference type="GO" id="GO:0016301">
    <property type="term" value="F:kinase activity"/>
    <property type="evidence" value="ECO:0007669"/>
    <property type="project" value="UniProtKB-KW"/>
</dbReference>
<keyword evidence="1" id="KW-0812">Transmembrane</keyword>
<sequence length="83" mass="8994">LANRCCRPCTVWAIAWPRAGMEFKQSLAQRIIIAFALMSALVAGSFAIGIISTVHLVEEKLISAGLGGDLNRLMLMDSVSDWS</sequence>
<feature type="transmembrane region" description="Helical" evidence="1">
    <location>
        <begin position="31"/>
        <end position="51"/>
    </location>
</feature>
<keyword evidence="1" id="KW-1133">Transmembrane helix</keyword>
<accession>A0A3M2TJL4</accession>
<dbReference type="AlphaFoldDB" id="A0A3M2TJL4"/>
<evidence type="ECO:0000313" key="3">
    <source>
        <dbReference type="Proteomes" id="UP000282378"/>
    </source>
</evidence>
<comment type="caution">
    <text evidence="2">The sequence shown here is derived from an EMBL/GenBank/DDBJ whole genome shotgun (WGS) entry which is preliminary data.</text>
</comment>